<evidence type="ECO:0000313" key="2">
    <source>
        <dbReference type="EMBL" id="JAG08543.1"/>
    </source>
</evidence>
<dbReference type="EMBL" id="GBHO01035061">
    <property type="protein sequence ID" value="JAG08543.1"/>
    <property type="molecule type" value="Transcribed_RNA"/>
</dbReference>
<dbReference type="InterPro" id="IPR000477">
    <property type="entry name" value="RT_dom"/>
</dbReference>
<dbReference type="PROSITE" id="PS50878">
    <property type="entry name" value="RT_POL"/>
    <property type="match status" value="1"/>
</dbReference>
<proteinExistence type="predicted"/>
<feature type="non-terminal residue" evidence="2">
    <location>
        <position position="151"/>
    </location>
</feature>
<keyword evidence="2" id="KW-0808">Transferase</keyword>
<protein>
    <submittedName>
        <fullName evidence="2">RNA-directed DNA polymerase from mobile element jockey</fullName>
    </submittedName>
</protein>
<organism evidence="2">
    <name type="scientific">Lygus hesperus</name>
    <name type="common">Western plant bug</name>
    <dbReference type="NCBI Taxonomy" id="30085"/>
    <lineage>
        <taxon>Eukaryota</taxon>
        <taxon>Metazoa</taxon>
        <taxon>Ecdysozoa</taxon>
        <taxon>Arthropoda</taxon>
        <taxon>Hexapoda</taxon>
        <taxon>Insecta</taxon>
        <taxon>Pterygota</taxon>
        <taxon>Neoptera</taxon>
        <taxon>Paraneoptera</taxon>
        <taxon>Hemiptera</taxon>
        <taxon>Heteroptera</taxon>
        <taxon>Panheteroptera</taxon>
        <taxon>Cimicomorpha</taxon>
        <taxon>Miridae</taxon>
        <taxon>Mirini</taxon>
        <taxon>Lygus</taxon>
    </lineage>
</organism>
<sequence>CDLSKCFDTIDRNILLKRMENIGVRSDALKWFTSYLSNRMQVVSVDDYSSQEKEINYDVIQGGTLSATLFLIYINALPLNLPKHKTYLFADDTSVLVTGDTWEKVFSEGQDALDVIGNWFSQSILTLNTKKTKYMLIGCTNESSNIGDLNL</sequence>
<keyword evidence="2" id="KW-0548">Nucleotidyltransferase</keyword>
<feature type="domain" description="Reverse transcriptase" evidence="1">
    <location>
        <begin position="1"/>
        <end position="151"/>
    </location>
</feature>
<evidence type="ECO:0000259" key="1">
    <source>
        <dbReference type="PROSITE" id="PS50878"/>
    </source>
</evidence>
<reference evidence="2" key="2">
    <citation type="submission" date="2014-07" db="EMBL/GenBank/DDBJ databases">
        <authorList>
            <person name="Hull J."/>
        </authorList>
    </citation>
    <scope>NUCLEOTIDE SEQUENCE</scope>
</reference>
<keyword evidence="2" id="KW-0695">RNA-directed DNA polymerase</keyword>
<name>A0A0A9WPZ3_LYGHE</name>
<gene>
    <name evidence="2" type="primary">pol_505</name>
    <name evidence="2" type="ORF">CM83_9218</name>
</gene>
<dbReference type="GO" id="GO:0003964">
    <property type="term" value="F:RNA-directed DNA polymerase activity"/>
    <property type="evidence" value="ECO:0007669"/>
    <property type="project" value="UniProtKB-KW"/>
</dbReference>
<dbReference type="AlphaFoldDB" id="A0A0A9WPZ3"/>
<dbReference type="Pfam" id="PF00078">
    <property type="entry name" value="RVT_1"/>
    <property type="match status" value="1"/>
</dbReference>
<accession>A0A0A9WPZ3</accession>
<dbReference type="PANTHER" id="PTHR33332">
    <property type="entry name" value="REVERSE TRANSCRIPTASE DOMAIN-CONTAINING PROTEIN"/>
    <property type="match status" value="1"/>
</dbReference>
<feature type="non-terminal residue" evidence="2">
    <location>
        <position position="1"/>
    </location>
</feature>
<reference evidence="2" key="1">
    <citation type="journal article" date="2014" name="PLoS ONE">
        <title>Transcriptome-Based Identification of ABC Transporters in the Western Tarnished Plant Bug Lygus hesperus.</title>
        <authorList>
            <person name="Hull J.J."/>
            <person name="Chaney K."/>
            <person name="Geib S.M."/>
            <person name="Fabrick J.A."/>
            <person name="Brent C.S."/>
            <person name="Walsh D."/>
            <person name="Lavine L.C."/>
        </authorList>
    </citation>
    <scope>NUCLEOTIDE SEQUENCE</scope>
</reference>